<dbReference type="PROSITE" id="PS51257">
    <property type="entry name" value="PROKAR_LIPOPROTEIN"/>
    <property type="match status" value="1"/>
</dbReference>
<evidence type="ECO:0000256" key="1">
    <source>
        <dbReference type="SAM" id="MobiDB-lite"/>
    </source>
</evidence>
<dbReference type="Proteomes" id="UP001330812">
    <property type="component" value="Chromosome"/>
</dbReference>
<feature type="signal peptide" evidence="2">
    <location>
        <begin position="1"/>
        <end position="21"/>
    </location>
</feature>
<keyword evidence="2" id="KW-0732">Signal</keyword>
<evidence type="ECO:0000256" key="2">
    <source>
        <dbReference type="SAM" id="SignalP"/>
    </source>
</evidence>
<dbReference type="PANTHER" id="PTHR35567">
    <property type="entry name" value="MALATE DEHYDROGENASE (AFU_ORTHOLOGUE AFUA_2G13800)"/>
    <property type="match status" value="1"/>
</dbReference>
<dbReference type="RefSeq" id="WP_326569291.1">
    <property type="nucleotide sequence ID" value="NZ_CP142149.1"/>
</dbReference>
<dbReference type="InterPro" id="IPR021851">
    <property type="entry name" value="DUF3455"/>
</dbReference>
<accession>A0ABZ1I7E7</accession>
<reference evidence="3 4" key="1">
    <citation type="journal article" date="2015" name="Int. J. Syst. Evol. Microbiol.">
        <title>Amycolatopsis rhabdoformis sp. nov., an actinomycete isolated from a tropical forest soil.</title>
        <authorList>
            <person name="Souza W.R."/>
            <person name="Silva R.E."/>
            <person name="Goodfellow M."/>
            <person name="Busarakam K."/>
            <person name="Figueiro F.S."/>
            <person name="Ferreira D."/>
            <person name="Rodrigues-Filho E."/>
            <person name="Moraes L.A.B."/>
            <person name="Zucchi T.D."/>
        </authorList>
    </citation>
    <scope>NUCLEOTIDE SEQUENCE [LARGE SCALE GENOMIC DNA]</scope>
    <source>
        <strain evidence="3 4">NCIMB 14900</strain>
    </source>
</reference>
<evidence type="ECO:0000313" key="3">
    <source>
        <dbReference type="EMBL" id="WSE30344.1"/>
    </source>
</evidence>
<gene>
    <name evidence="3" type="ORF">VSH64_47445</name>
</gene>
<feature type="compositionally biased region" description="Low complexity" evidence="1">
    <location>
        <begin position="36"/>
        <end position="53"/>
    </location>
</feature>
<dbReference type="PANTHER" id="PTHR35567:SF1">
    <property type="entry name" value="CONSERVED FUNGAL PROTEIN (AFU_ORTHOLOGUE AFUA_1G14230)"/>
    <property type="match status" value="1"/>
</dbReference>
<proteinExistence type="predicted"/>
<dbReference type="EMBL" id="CP142149">
    <property type="protein sequence ID" value="WSE30344.1"/>
    <property type="molecule type" value="Genomic_DNA"/>
</dbReference>
<name>A0ABZ1I7E7_9PSEU</name>
<protein>
    <submittedName>
        <fullName evidence="3">DUF3455 domain-containing protein</fullName>
    </submittedName>
</protein>
<keyword evidence="4" id="KW-1185">Reference proteome</keyword>
<feature type="chain" id="PRO_5045820404" evidence="2">
    <location>
        <begin position="22"/>
        <end position="208"/>
    </location>
</feature>
<sequence length="208" mass="20425">MKRISLALAAGSMILLGGATACSSATGAAAADPAAAKAAAGAESQAGTQAGAQPGSPAGSQDGSPEVIAAPAQVQVPPGNKRAATFHGEGVQIYGCTDGAWTLTKPSAIMSDGGKAVALHDKGPIWTSTVDGSTVAATAVPGKAVQHADAIPEILLKSDQDSGKGVFGTVTYIQRLATKGGLAPKSSCNAGDVTATPYSAEYAFWTAN</sequence>
<feature type="region of interest" description="Disordered" evidence="1">
    <location>
        <begin position="36"/>
        <end position="65"/>
    </location>
</feature>
<evidence type="ECO:0000313" key="4">
    <source>
        <dbReference type="Proteomes" id="UP001330812"/>
    </source>
</evidence>
<organism evidence="3 4">
    <name type="scientific">Amycolatopsis rhabdoformis</name>
    <dbReference type="NCBI Taxonomy" id="1448059"/>
    <lineage>
        <taxon>Bacteria</taxon>
        <taxon>Bacillati</taxon>
        <taxon>Actinomycetota</taxon>
        <taxon>Actinomycetes</taxon>
        <taxon>Pseudonocardiales</taxon>
        <taxon>Pseudonocardiaceae</taxon>
        <taxon>Amycolatopsis</taxon>
    </lineage>
</organism>
<dbReference type="Pfam" id="PF11937">
    <property type="entry name" value="DUF3455"/>
    <property type="match status" value="1"/>
</dbReference>